<protein>
    <recommendedName>
        <fullName evidence="4">Transmembrane protein</fullName>
    </recommendedName>
</protein>
<proteinExistence type="predicted"/>
<keyword evidence="3" id="KW-1185">Reference proteome</keyword>
<feature type="transmembrane region" description="Helical" evidence="1">
    <location>
        <begin position="484"/>
        <end position="508"/>
    </location>
</feature>
<organism evidence="2 3">
    <name type="scientific">Hexamita inflata</name>
    <dbReference type="NCBI Taxonomy" id="28002"/>
    <lineage>
        <taxon>Eukaryota</taxon>
        <taxon>Metamonada</taxon>
        <taxon>Diplomonadida</taxon>
        <taxon>Hexamitidae</taxon>
        <taxon>Hexamitinae</taxon>
        <taxon>Hexamita</taxon>
    </lineage>
</organism>
<accession>A0ABP1GWP7</accession>
<comment type="caution">
    <text evidence="2">The sequence shown here is derived from an EMBL/GenBank/DDBJ whole genome shotgun (WGS) entry which is preliminary data.</text>
</comment>
<evidence type="ECO:0000313" key="2">
    <source>
        <dbReference type="EMBL" id="CAL5980993.1"/>
    </source>
</evidence>
<keyword evidence="1" id="KW-0472">Membrane</keyword>
<keyword evidence="1" id="KW-1133">Transmembrane helix</keyword>
<keyword evidence="1" id="KW-0812">Transmembrane</keyword>
<dbReference type="Proteomes" id="UP001642409">
    <property type="component" value="Unassembled WGS sequence"/>
</dbReference>
<sequence>MLLIQYSLQFYLEELEDCYSTKASGTYNANLKTLTLYLSPTNQYQCRVFPTAAVFTIAAYSLNKDIVWVVDNFNYATNTTIVLQNIDFQGAQPQLVEINISSYTHFTIVQLLSLNYQLSALDQCFKSGTAYKLMADEMTLTVVSSGACQLQMFNLKEIQIVMGDFSTQLVLNALTKVLLDGVEVLAFDVNGNFQNYVKDKEIVFSMEGNYVDVMQTPFLSVQLTFLMKVDQLTVQSVVVPDSFIIGYGGQMLSKQGSFPMENEVTMRYTFTSQVIADYAAIIATANQFIFRVSMKIGDSVYTMQQTSTTFDLNRQMMVFKCEGDVICLQNLNKLIAQSDITFQFDLTILTDLVFNQLFVAFVQPYPTCWRNGVARLTSTGLCLTLVKKNVDCVFDQTISSEVILSVRNASSTNLYQYQLTQQMDVNVKTTDYCFTCTNSDCMSNFTSIRTDKDISFLFNASYSTGWVGAPVVKYVEANYKKQEYVTTAIGVIIAVACLTVSVIQMVLFKKKIAVLRKKK</sequence>
<evidence type="ECO:0008006" key="4">
    <source>
        <dbReference type="Google" id="ProtNLM"/>
    </source>
</evidence>
<evidence type="ECO:0000313" key="3">
    <source>
        <dbReference type="Proteomes" id="UP001642409"/>
    </source>
</evidence>
<dbReference type="EMBL" id="CAXDID020000013">
    <property type="protein sequence ID" value="CAL5980993.1"/>
    <property type="molecule type" value="Genomic_DNA"/>
</dbReference>
<reference evidence="2 3" key="1">
    <citation type="submission" date="2024-07" db="EMBL/GenBank/DDBJ databases">
        <authorList>
            <person name="Akdeniz Z."/>
        </authorList>
    </citation>
    <scope>NUCLEOTIDE SEQUENCE [LARGE SCALE GENOMIC DNA]</scope>
</reference>
<evidence type="ECO:0000256" key="1">
    <source>
        <dbReference type="SAM" id="Phobius"/>
    </source>
</evidence>
<gene>
    <name evidence="2" type="ORF">HINF_LOCUS6433</name>
</gene>
<name>A0ABP1GWP7_9EUKA</name>